<dbReference type="InterPro" id="IPR028879">
    <property type="entry name" value="NDOR1"/>
</dbReference>
<keyword evidence="4" id="KW-0285">Flavoprotein</keyword>
<dbReference type="InterPro" id="IPR003097">
    <property type="entry name" value="CysJ-like_FAD-binding"/>
</dbReference>
<dbReference type="SUPFAM" id="SSF52343">
    <property type="entry name" value="Ferredoxin reductase-like, C-terminal NADP-linked domain"/>
    <property type="match status" value="1"/>
</dbReference>
<dbReference type="InterPro" id="IPR039261">
    <property type="entry name" value="FNR_nucleotide-bd"/>
</dbReference>
<dbReference type="PRINTS" id="PR00371">
    <property type="entry name" value="FPNCR"/>
</dbReference>
<evidence type="ECO:0000313" key="11">
    <source>
        <dbReference type="EMBL" id="CRZ05009.1"/>
    </source>
</evidence>
<dbReference type="GO" id="GO:0005829">
    <property type="term" value="C:cytosol"/>
    <property type="evidence" value="ECO:0007669"/>
    <property type="project" value="TreeGrafter"/>
</dbReference>
<dbReference type="SUPFAM" id="SSF63380">
    <property type="entry name" value="Riboflavin synthase domain-like"/>
    <property type="match status" value="1"/>
</dbReference>
<dbReference type="InterPro" id="IPR029039">
    <property type="entry name" value="Flavoprotein-like_sf"/>
</dbReference>
<protein>
    <recommendedName>
        <fullName evidence="12">NADPH-dependent FMN and FAD-containing oxidoreductase</fullName>
    </recommendedName>
</protein>
<dbReference type="InterPro" id="IPR008254">
    <property type="entry name" value="Flavodoxin/NO_synth"/>
</dbReference>
<dbReference type="SUPFAM" id="SSF52218">
    <property type="entry name" value="Flavoproteins"/>
    <property type="match status" value="1"/>
</dbReference>
<evidence type="ECO:0008006" key="12">
    <source>
        <dbReference type="Google" id="ProtNLM"/>
    </source>
</evidence>
<keyword evidence="3" id="KW-0963">Cytoplasm</keyword>
<dbReference type="Pfam" id="PF00258">
    <property type="entry name" value="Flavodoxin_1"/>
    <property type="match status" value="1"/>
</dbReference>
<dbReference type="Pfam" id="PF00667">
    <property type="entry name" value="FAD_binding_1"/>
    <property type="match status" value="1"/>
</dbReference>
<dbReference type="Gene3D" id="2.40.30.10">
    <property type="entry name" value="Translation factors"/>
    <property type="match status" value="1"/>
</dbReference>
<dbReference type="EMBL" id="HACM01004567">
    <property type="protein sequence ID" value="CRZ05009.1"/>
    <property type="molecule type" value="Transcribed_RNA"/>
</dbReference>
<evidence type="ECO:0000256" key="3">
    <source>
        <dbReference type="ARBA" id="ARBA00022490"/>
    </source>
</evidence>
<dbReference type="InterPro" id="IPR017927">
    <property type="entry name" value="FAD-bd_FR_type"/>
</dbReference>
<evidence type="ECO:0000259" key="10">
    <source>
        <dbReference type="PROSITE" id="PS51384"/>
    </source>
</evidence>
<dbReference type="InterPro" id="IPR001709">
    <property type="entry name" value="Flavoprot_Pyr_Nucl_cyt_Rdtase"/>
</dbReference>
<evidence type="ECO:0000256" key="4">
    <source>
        <dbReference type="ARBA" id="ARBA00022630"/>
    </source>
</evidence>
<keyword evidence="8" id="KW-0560">Oxidoreductase</keyword>
<evidence type="ECO:0000256" key="8">
    <source>
        <dbReference type="ARBA" id="ARBA00023002"/>
    </source>
</evidence>
<dbReference type="PROSITE" id="PS51384">
    <property type="entry name" value="FAD_FR"/>
    <property type="match status" value="1"/>
</dbReference>
<dbReference type="GO" id="GO:0010181">
    <property type="term" value="F:FMN binding"/>
    <property type="evidence" value="ECO:0007669"/>
    <property type="project" value="InterPro"/>
</dbReference>
<feature type="domain" description="FAD-binding FR-type" evidence="10">
    <location>
        <begin position="230"/>
        <end position="470"/>
    </location>
</feature>
<evidence type="ECO:0000256" key="1">
    <source>
        <dbReference type="ARBA" id="ARBA00001917"/>
    </source>
</evidence>
<evidence type="ECO:0000256" key="2">
    <source>
        <dbReference type="ARBA" id="ARBA00001974"/>
    </source>
</evidence>
<dbReference type="Gene3D" id="3.40.50.360">
    <property type="match status" value="1"/>
</dbReference>
<keyword evidence="6" id="KW-0274">FAD</keyword>
<evidence type="ECO:0000259" key="9">
    <source>
        <dbReference type="PROSITE" id="PS50902"/>
    </source>
</evidence>
<dbReference type="FunFam" id="3.40.50.80:FF:000032">
    <property type="entry name" value="NADPH-dependent diflavin oxidoreductase 1"/>
    <property type="match status" value="1"/>
</dbReference>
<comment type="cofactor">
    <cofactor evidence="2">
        <name>FAD</name>
        <dbReference type="ChEBI" id="CHEBI:57692"/>
    </cofactor>
</comment>
<keyword evidence="5" id="KW-0288">FMN</keyword>
<dbReference type="EMBL" id="HACM01004568">
    <property type="protein sequence ID" value="CRZ05010.1"/>
    <property type="molecule type" value="Transcribed_RNA"/>
</dbReference>
<dbReference type="InterPro" id="IPR017938">
    <property type="entry name" value="Riboflavin_synthase-like_b-brl"/>
</dbReference>
<feature type="domain" description="Flavodoxin-like" evidence="9">
    <location>
        <begin position="29"/>
        <end position="174"/>
    </location>
</feature>
<keyword evidence="7" id="KW-0521">NADP</keyword>
<dbReference type="Gene3D" id="3.40.50.80">
    <property type="entry name" value="Nucleotide-binding domain of ferredoxin-NADP reductase (FNR) module"/>
    <property type="match status" value="1"/>
</dbReference>
<dbReference type="GO" id="GO:0050660">
    <property type="term" value="F:flavin adenine dinucleotide binding"/>
    <property type="evidence" value="ECO:0007669"/>
    <property type="project" value="TreeGrafter"/>
</dbReference>
<dbReference type="AlphaFoldDB" id="A0A0H5R9C0"/>
<dbReference type="Gene3D" id="1.20.990.10">
    <property type="entry name" value="NADPH-cytochrome p450 Reductase, Chain A, domain 3"/>
    <property type="match status" value="1"/>
</dbReference>
<dbReference type="HAMAP" id="MF_03178">
    <property type="entry name" value="NDOR1"/>
    <property type="match status" value="1"/>
</dbReference>
<dbReference type="PANTHER" id="PTHR19384:SF10">
    <property type="entry name" value="NADPH-DEPENDENT DIFLAVIN OXIDOREDUCTASE 1"/>
    <property type="match status" value="1"/>
</dbReference>
<evidence type="ECO:0000256" key="7">
    <source>
        <dbReference type="ARBA" id="ARBA00022857"/>
    </source>
</evidence>
<dbReference type="InterPro" id="IPR001433">
    <property type="entry name" value="OxRdtase_FAD/NAD-bd"/>
</dbReference>
<accession>A0A0H5R9C0</accession>
<name>A0A0H5R9C0_9EUKA</name>
<dbReference type="InterPro" id="IPR001094">
    <property type="entry name" value="Flavdoxin-like"/>
</dbReference>
<sequence>SVSATHCCSSQTAAGVQRFSVSPLPMAQITILYGSQSGCSQEIAERIERQGRLRQFTTKILCMDEFTLEQLTSTNSLVIFVASTTGQGVAPDNMKLFWTRLLHKSLPSDALSSLKFSVFGLGDSSYPVYNAVARRLYQRLLDLGAQPFHPRGLGDDQHALGIDDAFEPWVSAMWSSALTQFRLSGLVLPDNIDCLPTMLPPTVRVTIVDNVGSSLVPVPLGAFGSGVNKYVPASSRLSLNKRLTPVDHFQDVRLLEFEIPGAVSMQYSPGDILIVHPSNPVEPVRDFISDILKRDPYSVCVLNRINSSSIDSGLPFGSSITLLDLFSRWLDVFGTPRRYFFEVLSHFAVDELEKEKLQEFSTPEGQQDLAAYAYREKRTYAEVLEDFPSVKIPLEKLIEVIPRLKPRQFSIASSPLKHLNKLQIIVAVVEFLTPYKRRRIGLCSQYLRSLNPDTNASVPIWVRSGSFALPPNTQPLIMIGPGTGIAPFRSMCHQISMLSYTAREVWVFFGCRNRTKDFFFAEEWRALLDSGDVSKLETAFSRDQIDKIYVQDRLRSCGAEIWRLFNEKAILLLAGSSNAMPRQVHETLVDICEEHGNLSRLESEKFIRLLQKTGRYLIETW</sequence>
<evidence type="ECO:0000256" key="5">
    <source>
        <dbReference type="ARBA" id="ARBA00022643"/>
    </source>
</evidence>
<proteinExistence type="inferred from homology"/>
<dbReference type="PANTHER" id="PTHR19384">
    <property type="entry name" value="NITRIC OXIDE SYNTHASE-RELATED"/>
    <property type="match status" value="1"/>
</dbReference>
<comment type="cofactor">
    <cofactor evidence="1">
        <name>FMN</name>
        <dbReference type="ChEBI" id="CHEBI:58210"/>
    </cofactor>
</comment>
<evidence type="ECO:0000256" key="6">
    <source>
        <dbReference type="ARBA" id="ARBA00022827"/>
    </source>
</evidence>
<organism evidence="11">
    <name type="scientific">Spongospora subterranea</name>
    <dbReference type="NCBI Taxonomy" id="70186"/>
    <lineage>
        <taxon>Eukaryota</taxon>
        <taxon>Sar</taxon>
        <taxon>Rhizaria</taxon>
        <taxon>Endomyxa</taxon>
        <taxon>Phytomyxea</taxon>
        <taxon>Plasmodiophorida</taxon>
        <taxon>Plasmodiophoridae</taxon>
        <taxon>Spongospora</taxon>
    </lineage>
</organism>
<dbReference type="PROSITE" id="PS50902">
    <property type="entry name" value="FLAVODOXIN_LIKE"/>
    <property type="match status" value="1"/>
</dbReference>
<dbReference type="InterPro" id="IPR023173">
    <property type="entry name" value="NADPH_Cyt_P450_Rdtase_alpha"/>
</dbReference>
<dbReference type="GO" id="GO:0160246">
    <property type="term" value="F:NADPH-iron-sulfur [2Fe-2S] protein oxidoreductase activity"/>
    <property type="evidence" value="ECO:0007669"/>
    <property type="project" value="InterPro"/>
</dbReference>
<feature type="non-terminal residue" evidence="11">
    <location>
        <position position="1"/>
    </location>
</feature>
<dbReference type="PRINTS" id="PR00369">
    <property type="entry name" value="FLAVODOXIN"/>
</dbReference>
<reference evidence="11" key="1">
    <citation type="submission" date="2015-04" db="EMBL/GenBank/DDBJ databases">
        <title>The genome sequence of the plant pathogenic Rhizarian Plasmodiophora brassicae reveals insights in its biotrophic life cycle and the origin of chitin synthesis.</title>
        <authorList>
            <person name="Schwelm A."/>
            <person name="Fogelqvist J."/>
            <person name="Knaust A."/>
            <person name="Julke S."/>
            <person name="Lilja T."/>
            <person name="Dhandapani V."/>
            <person name="Bonilla-Rosso G."/>
            <person name="Karlsson M."/>
            <person name="Shevchenko A."/>
            <person name="Choi S.R."/>
            <person name="Kim H.G."/>
            <person name="Park J.Y."/>
            <person name="Lim Y.P."/>
            <person name="Ludwig-Muller J."/>
            <person name="Dixelius C."/>
        </authorList>
    </citation>
    <scope>NUCLEOTIDE SEQUENCE</scope>
    <source>
        <tissue evidence="11">Potato root galls</tissue>
    </source>
</reference>
<dbReference type="Pfam" id="PF00175">
    <property type="entry name" value="NAD_binding_1"/>
    <property type="match status" value="1"/>
</dbReference>